<organism evidence="4 5">
    <name type="scientific">Cylindrobasidium torrendii FP15055 ss-10</name>
    <dbReference type="NCBI Taxonomy" id="1314674"/>
    <lineage>
        <taxon>Eukaryota</taxon>
        <taxon>Fungi</taxon>
        <taxon>Dikarya</taxon>
        <taxon>Basidiomycota</taxon>
        <taxon>Agaricomycotina</taxon>
        <taxon>Agaricomycetes</taxon>
        <taxon>Agaricomycetidae</taxon>
        <taxon>Agaricales</taxon>
        <taxon>Marasmiineae</taxon>
        <taxon>Physalacriaceae</taxon>
        <taxon>Cylindrobasidium</taxon>
    </lineage>
</organism>
<protein>
    <recommendedName>
        <fullName evidence="3">DUF6534 domain-containing protein</fullName>
    </recommendedName>
</protein>
<keyword evidence="2" id="KW-0812">Transmembrane</keyword>
<keyword evidence="5" id="KW-1185">Reference proteome</keyword>
<feature type="transmembrane region" description="Helical" evidence="2">
    <location>
        <begin position="120"/>
        <end position="141"/>
    </location>
</feature>
<evidence type="ECO:0000313" key="5">
    <source>
        <dbReference type="Proteomes" id="UP000054007"/>
    </source>
</evidence>
<feature type="transmembrane region" description="Helical" evidence="2">
    <location>
        <begin position="14"/>
        <end position="36"/>
    </location>
</feature>
<evidence type="ECO:0000313" key="4">
    <source>
        <dbReference type="EMBL" id="KIY67970.1"/>
    </source>
</evidence>
<feature type="transmembrane region" description="Helical" evidence="2">
    <location>
        <begin position="201"/>
        <end position="221"/>
    </location>
</feature>
<sequence>MSLPGNNHTTVGCLYIAVVVGSALYGVGCLQAWLYFRKFSKRDNWWIKGCVIFVTVCDTVQMALISAAVYIYLVTNNGQPEHLKVLEPTLLVELLFSAGISVAVQMFYAYRIYILSNKKWYLAALVVFLAWASIIAGLVFLSKVLQYRYVNDLLLQTTLSMTSSGLSALCDIVITILLVFYLERSKTGLRKSTDMINRLILFAFSTGMPTTACATLSFSLMKGEPNSYMYILFYLIMGRFFTNSLLINLNGRAYIAGDSMGLGRTDLESNGISLNTVRFQVNHPDDSMFHFHTRRSIYCNLPIHPSIMPNRRRQQDDSKGASRDSDYSPGPEAKMV</sequence>
<feature type="domain" description="DUF6534" evidence="3">
    <location>
        <begin position="167"/>
        <end position="253"/>
    </location>
</feature>
<feature type="transmembrane region" description="Helical" evidence="2">
    <location>
        <begin position="94"/>
        <end position="113"/>
    </location>
</feature>
<evidence type="ECO:0000256" key="1">
    <source>
        <dbReference type="SAM" id="MobiDB-lite"/>
    </source>
</evidence>
<gene>
    <name evidence="4" type="ORF">CYLTODRAFT_454018</name>
</gene>
<dbReference type="Proteomes" id="UP000054007">
    <property type="component" value="Unassembled WGS sequence"/>
</dbReference>
<feature type="transmembrane region" description="Helical" evidence="2">
    <location>
        <begin position="161"/>
        <end position="181"/>
    </location>
</feature>
<feature type="transmembrane region" description="Helical" evidence="2">
    <location>
        <begin position="45"/>
        <end position="74"/>
    </location>
</feature>
<name>A0A0D7BCI8_9AGAR</name>
<evidence type="ECO:0000256" key="2">
    <source>
        <dbReference type="SAM" id="Phobius"/>
    </source>
</evidence>
<dbReference type="PANTHER" id="PTHR40465">
    <property type="entry name" value="CHROMOSOME 1, WHOLE GENOME SHOTGUN SEQUENCE"/>
    <property type="match status" value="1"/>
</dbReference>
<feature type="compositionally biased region" description="Basic and acidic residues" evidence="1">
    <location>
        <begin position="313"/>
        <end position="326"/>
    </location>
</feature>
<keyword evidence="2" id="KW-0472">Membrane</keyword>
<reference evidence="4 5" key="1">
    <citation type="journal article" date="2015" name="Fungal Genet. Biol.">
        <title>Evolution of novel wood decay mechanisms in Agaricales revealed by the genome sequences of Fistulina hepatica and Cylindrobasidium torrendii.</title>
        <authorList>
            <person name="Floudas D."/>
            <person name="Held B.W."/>
            <person name="Riley R."/>
            <person name="Nagy L.G."/>
            <person name="Koehler G."/>
            <person name="Ransdell A.S."/>
            <person name="Younus H."/>
            <person name="Chow J."/>
            <person name="Chiniquy J."/>
            <person name="Lipzen A."/>
            <person name="Tritt A."/>
            <person name="Sun H."/>
            <person name="Haridas S."/>
            <person name="LaButti K."/>
            <person name="Ohm R.A."/>
            <person name="Kues U."/>
            <person name="Blanchette R.A."/>
            <person name="Grigoriev I.V."/>
            <person name="Minto R.E."/>
            <person name="Hibbett D.S."/>
        </authorList>
    </citation>
    <scope>NUCLEOTIDE SEQUENCE [LARGE SCALE GENOMIC DNA]</scope>
    <source>
        <strain evidence="4 5">FP15055 ss-10</strain>
    </source>
</reference>
<dbReference type="InterPro" id="IPR045339">
    <property type="entry name" value="DUF6534"/>
</dbReference>
<dbReference type="Pfam" id="PF20152">
    <property type="entry name" value="DUF6534"/>
    <property type="match status" value="1"/>
</dbReference>
<dbReference type="AlphaFoldDB" id="A0A0D7BCI8"/>
<accession>A0A0D7BCI8</accession>
<dbReference type="EMBL" id="KN880513">
    <property type="protein sequence ID" value="KIY67970.1"/>
    <property type="molecule type" value="Genomic_DNA"/>
</dbReference>
<feature type="region of interest" description="Disordered" evidence="1">
    <location>
        <begin position="305"/>
        <end position="336"/>
    </location>
</feature>
<dbReference type="PANTHER" id="PTHR40465:SF1">
    <property type="entry name" value="DUF6534 DOMAIN-CONTAINING PROTEIN"/>
    <property type="match status" value="1"/>
</dbReference>
<evidence type="ECO:0000259" key="3">
    <source>
        <dbReference type="Pfam" id="PF20152"/>
    </source>
</evidence>
<feature type="transmembrane region" description="Helical" evidence="2">
    <location>
        <begin position="227"/>
        <end position="247"/>
    </location>
</feature>
<keyword evidence="2" id="KW-1133">Transmembrane helix</keyword>
<proteinExistence type="predicted"/>
<dbReference type="OrthoDB" id="3053610at2759"/>